<proteinExistence type="predicted"/>
<dbReference type="InterPro" id="IPR036116">
    <property type="entry name" value="FN3_sf"/>
</dbReference>
<dbReference type="Proteomes" id="UP001497527">
    <property type="component" value="Unassembled WGS sequence"/>
</dbReference>
<evidence type="ECO:0008006" key="3">
    <source>
        <dbReference type="Google" id="ProtNLM"/>
    </source>
</evidence>
<gene>
    <name evidence="1" type="ORF">T190423A01A_100095</name>
</gene>
<reference evidence="1 2" key="1">
    <citation type="submission" date="2024-05" db="EMBL/GenBank/DDBJ databases">
        <authorList>
            <person name="Duchaud E."/>
        </authorList>
    </citation>
    <scope>NUCLEOTIDE SEQUENCE [LARGE SCALE GENOMIC DNA]</scope>
    <source>
        <strain evidence="1">Ena-SAMPLE-TAB-13-05-2024-13:56:06:370-140308</strain>
    </source>
</reference>
<accession>A0ABM9P6V4</accession>
<dbReference type="Gene3D" id="2.60.40.10">
    <property type="entry name" value="Immunoglobulins"/>
    <property type="match status" value="2"/>
</dbReference>
<evidence type="ECO:0000313" key="2">
    <source>
        <dbReference type="Proteomes" id="UP001497527"/>
    </source>
</evidence>
<protein>
    <recommendedName>
        <fullName evidence="3">Fibronectin type-III domain-containing protein</fullName>
    </recommendedName>
</protein>
<keyword evidence="2" id="KW-1185">Reference proteome</keyword>
<organism evidence="1 2">
    <name type="scientific">Tenacibaculum polynesiense</name>
    <dbReference type="NCBI Taxonomy" id="3137857"/>
    <lineage>
        <taxon>Bacteria</taxon>
        <taxon>Pseudomonadati</taxon>
        <taxon>Bacteroidota</taxon>
        <taxon>Flavobacteriia</taxon>
        <taxon>Flavobacteriales</taxon>
        <taxon>Flavobacteriaceae</taxon>
        <taxon>Tenacibaculum</taxon>
    </lineage>
</organism>
<comment type="caution">
    <text evidence="1">The sequence shown here is derived from an EMBL/GenBank/DDBJ whole genome shotgun (WGS) entry which is preliminary data.</text>
</comment>
<dbReference type="EMBL" id="CAXJIO010000001">
    <property type="protein sequence ID" value="CAL2101107.1"/>
    <property type="molecule type" value="Genomic_DNA"/>
</dbReference>
<dbReference type="RefSeq" id="WP_348719076.1">
    <property type="nucleotide sequence ID" value="NZ_CAXJIO010000001.1"/>
</dbReference>
<evidence type="ECO:0000313" key="1">
    <source>
        <dbReference type="EMBL" id="CAL2101107.1"/>
    </source>
</evidence>
<name>A0ABM9P6V4_9FLAO</name>
<sequence>MNFRILYNLVFVSVLFISCGGGGGSDDVAPTPPSKATLIFPEENSECNEGTQVSATQTTVNFDWSDATNATNYEITIKNLTTGTSVKHTSSTSNKAITINRATPYSWFVVSKNDGSETATSNTWKFYNAGDAESSHAPFPADLVKPTMGSSFNSTTTSVVLEWTGSDIDNDLKQYSILMNTTSPPTTALNTTSSNSLEVNVSTNNTYYWRVITEDEKGNTSTSEIFQFKIK</sequence>
<dbReference type="PROSITE" id="PS51257">
    <property type="entry name" value="PROKAR_LIPOPROTEIN"/>
    <property type="match status" value="1"/>
</dbReference>
<dbReference type="InterPro" id="IPR013783">
    <property type="entry name" value="Ig-like_fold"/>
</dbReference>
<dbReference type="SUPFAM" id="SSF49265">
    <property type="entry name" value="Fibronectin type III"/>
    <property type="match status" value="1"/>
</dbReference>